<dbReference type="PANTHER" id="PTHR37955">
    <property type="entry name" value="TELLURITE RESISTANCE PROTEIN TEHA"/>
    <property type="match status" value="1"/>
</dbReference>
<dbReference type="EMBL" id="HBFK01019088">
    <property type="protein sequence ID" value="CAD8745324.1"/>
    <property type="molecule type" value="Transcribed_RNA"/>
</dbReference>
<feature type="transmembrane region" description="Helical" evidence="5">
    <location>
        <begin position="38"/>
        <end position="61"/>
    </location>
</feature>
<accession>A0A7S0TX86</accession>
<sequence>MAGTGGERISLLAAGNTGGAGGGSSGGHEKVAERPLRFYLSAIPPSVCGLALGVCSLGVTWQSAAAILVASGWLRVTADIISLVAFNLGCTTLLLYMSKAVIYPTSFLHDVSSSLGNSVLPTFDMTLMVIAMWMYKHGLHSAAVAIWSVAVAVHVVLLLLFARHVVPAVKEQRWDDVTPAWIIPPVGIALASGTASEMGLQLGGYVGIFFWIAIFFFCFFFPAALYKTVSLGVPTPERQEPLVAIFAAPAALLLTVWIALGGHQGHTLTHFLFLLEMLAVVFVAAKIPRLSVLPFTPEHSAFTFPADIAAKSCIIYSHMYLVTRGVMVVCSWLFLFFATFVVTVTAARFCRAGLQALSDPDSLSDPEAA</sequence>
<dbReference type="GO" id="GO:0046583">
    <property type="term" value="F:monoatomic cation efflux transmembrane transporter activity"/>
    <property type="evidence" value="ECO:0007669"/>
    <property type="project" value="TreeGrafter"/>
</dbReference>
<evidence type="ECO:0000313" key="6">
    <source>
        <dbReference type="EMBL" id="CAD8745324.1"/>
    </source>
</evidence>
<dbReference type="InterPro" id="IPR038665">
    <property type="entry name" value="Voltage-dep_anion_channel_sf"/>
</dbReference>
<evidence type="ECO:0000256" key="1">
    <source>
        <dbReference type="ARBA" id="ARBA00004141"/>
    </source>
</evidence>
<feature type="transmembrane region" description="Helical" evidence="5">
    <location>
        <begin position="202"/>
        <end position="222"/>
    </location>
</feature>
<dbReference type="InterPro" id="IPR004695">
    <property type="entry name" value="SLAC1/Mae1/Ssu1/TehA"/>
</dbReference>
<organism evidence="6">
    <name type="scientific">Hemiselmis andersenii</name>
    <name type="common">Cryptophyte alga</name>
    <dbReference type="NCBI Taxonomy" id="464988"/>
    <lineage>
        <taxon>Eukaryota</taxon>
        <taxon>Cryptophyceae</taxon>
        <taxon>Cryptomonadales</taxon>
        <taxon>Hemiselmidaceae</taxon>
        <taxon>Hemiselmis</taxon>
    </lineage>
</organism>
<feature type="transmembrane region" description="Helical" evidence="5">
    <location>
        <begin position="267"/>
        <end position="287"/>
    </location>
</feature>
<dbReference type="Gene3D" id="1.50.10.150">
    <property type="entry name" value="Voltage-dependent anion channel"/>
    <property type="match status" value="1"/>
</dbReference>
<feature type="transmembrane region" description="Helical" evidence="5">
    <location>
        <begin position="326"/>
        <end position="347"/>
    </location>
</feature>
<keyword evidence="3 5" id="KW-1133">Transmembrane helix</keyword>
<comment type="subcellular location">
    <subcellularLocation>
        <location evidence="1">Membrane</location>
        <topology evidence="1">Multi-pass membrane protein</topology>
    </subcellularLocation>
</comment>
<evidence type="ECO:0000256" key="3">
    <source>
        <dbReference type="ARBA" id="ARBA00022989"/>
    </source>
</evidence>
<keyword evidence="2 5" id="KW-0812">Transmembrane</keyword>
<dbReference type="Pfam" id="PF03595">
    <property type="entry name" value="SLAC1"/>
    <property type="match status" value="1"/>
</dbReference>
<evidence type="ECO:0000256" key="5">
    <source>
        <dbReference type="SAM" id="Phobius"/>
    </source>
</evidence>
<dbReference type="InterPro" id="IPR052951">
    <property type="entry name" value="Tellurite_res_ion_channel"/>
</dbReference>
<dbReference type="PANTHER" id="PTHR37955:SF1">
    <property type="entry name" value="DEP DOMAIN-CONTAINING PROTEIN"/>
    <property type="match status" value="1"/>
</dbReference>
<reference evidence="6" key="1">
    <citation type="submission" date="2021-01" db="EMBL/GenBank/DDBJ databases">
        <authorList>
            <person name="Corre E."/>
            <person name="Pelletier E."/>
            <person name="Niang G."/>
            <person name="Scheremetjew M."/>
            <person name="Finn R."/>
            <person name="Kale V."/>
            <person name="Holt S."/>
            <person name="Cochrane G."/>
            <person name="Meng A."/>
            <person name="Brown T."/>
            <person name="Cohen L."/>
        </authorList>
    </citation>
    <scope>NUCLEOTIDE SEQUENCE</scope>
    <source>
        <strain evidence="6">CCMP441</strain>
    </source>
</reference>
<dbReference type="GO" id="GO:0005886">
    <property type="term" value="C:plasma membrane"/>
    <property type="evidence" value="ECO:0007669"/>
    <property type="project" value="TreeGrafter"/>
</dbReference>
<evidence type="ECO:0000256" key="4">
    <source>
        <dbReference type="ARBA" id="ARBA00023136"/>
    </source>
</evidence>
<feature type="transmembrane region" description="Helical" evidence="5">
    <location>
        <begin position="242"/>
        <end position="260"/>
    </location>
</feature>
<dbReference type="AlphaFoldDB" id="A0A7S0TX86"/>
<name>A0A7S0TX86_HEMAN</name>
<proteinExistence type="predicted"/>
<feature type="transmembrane region" description="Helical" evidence="5">
    <location>
        <begin position="73"/>
        <end position="98"/>
    </location>
</feature>
<protein>
    <recommendedName>
        <fullName evidence="7">C4-dicarboxylate transporter/malic acid transport protein</fullName>
    </recommendedName>
</protein>
<feature type="transmembrane region" description="Helical" evidence="5">
    <location>
        <begin position="142"/>
        <end position="166"/>
    </location>
</feature>
<evidence type="ECO:0008006" key="7">
    <source>
        <dbReference type="Google" id="ProtNLM"/>
    </source>
</evidence>
<gene>
    <name evidence="6" type="ORF">HAND1043_LOCUS11819</name>
</gene>
<keyword evidence="4 5" id="KW-0472">Membrane</keyword>
<feature type="transmembrane region" description="Helical" evidence="5">
    <location>
        <begin position="118"/>
        <end position="135"/>
    </location>
</feature>
<evidence type="ECO:0000256" key="2">
    <source>
        <dbReference type="ARBA" id="ARBA00022692"/>
    </source>
</evidence>